<gene>
    <name evidence="2" type="ORF">PLEPLA_LOCUS31026</name>
</gene>
<name>A0A9N7YYX0_PLEPL</name>
<accession>A0A9N7YYX0</accession>
<dbReference type="AlphaFoldDB" id="A0A9N7YYX0"/>
<evidence type="ECO:0000313" key="3">
    <source>
        <dbReference type="Proteomes" id="UP001153269"/>
    </source>
</evidence>
<comment type="caution">
    <text evidence="2">The sequence shown here is derived from an EMBL/GenBank/DDBJ whole genome shotgun (WGS) entry which is preliminary data.</text>
</comment>
<evidence type="ECO:0000256" key="1">
    <source>
        <dbReference type="SAM" id="MobiDB-lite"/>
    </source>
</evidence>
<feature type="compositionally biased region" description="Basic and acidic residues" evidence="1">
    <location>
        <begin position="7"/>
        <end position="34"/>
    </location>
</feature>
<proteinExistence type="predicted"/>
<dbReference type="EMBL" id="CADEAL010003057">
    <property type="protein sequence ID" value="CAB1443310.1"/>
    <property type="molecule type" value="Genomic_DNA"/>
</dbReference>
<feature type="region of interest" description="Disordered" evidence="1">
    <location>
        <begin position="1"/>
        <end position="34"/>
    </location>
</feature>
<dbReference type="Proteomes" id="UP001153269">
    <property type="component" value="Unassembled WGS sequence"/>
</dbReference>
<sequence>MADESELTEKHHEQDVVGSREVESHGLTDRREASRVIHRENIRHFFGPCSYSSTTSSSFTRREARSGGADFMAASLRLDRKLERVAKRGGDTFHPFTSVGSRGLTLPVSVGLWLPLFSVCLLRPF</sequence>
<organism evidence="2 3">
    <name type="scientific">Pleuronectes platessa</name>
    <name type="common">European plaice</name>
    <dbReference type="NCBI Taxonomy" id="8262"/>
    <lineage>
        <taxon>Eukaryota</taxon>
        <taxon>Metazoa</taxon>
        <taxon>Chordata</taxon>
        <taxon>Craniata</taxon>
        <taxon>Vertebrata</taxon>
        <taxon>Euteleostomi</taxon>
        <taxon>Actinopterygii</taxon>
        <taxon>Neopterygii</taxon>
        <taxon>Teleostei</taxon>
        <taxon>Neoteleostei</taxon>
        <taxon>Acanthomorphata</taxon>
        <taxon>Carangaria</taxon>
        <taxon>Pleuronectiformes</taxon>
        <taxon>Pleuronectoidei</taxon>
        <taxon>Pleuronectidae</taxon>
        <taxon>Pleuronectes</taxon>
    </lineage>
</organism>
<reference evidence="2" key="1">
    <citation type="submission" date="2020-03" db="EMBL/GenBank/DDBJ databases">
        <authorList>
            <person name="Weist P."/>
        </authorList>
    </citation>
    <scope>NUCLEOTIDE SEQUENCE</scope>
</reference>
<protein>
    <submittedName>
        <fullName evidence="2">Uncharacterized protein</fullName>
    </submittedName>
</protein>
<evidence type="ECO:0000313" key="2">
    <source>
        <dbReference type="EMBL" id="CAB1443310.1"/>
    </source>
</evidence>
<keyword evidence="3" id="KW-1185">Reference proteome</keyword>